<comment type="caution">
    <text evidence="7">The sequence shown here is derived from an EMBL/GenBank/DDBJ whole genome shotgun (WGS) entry which is preliminary data.</text>
</comment>
<dbReference type="InterPro" id="IPR035780">
    <property type="entry name" value="SPRY_Ssh4-like"/>
</dbReference>
<dbReference type="OrthoDB" id="258495at2759"/>
<sequence>MSFASRAHQLRELARQSLEPLEEKGQWPKPTEQETDSQDKESAHETLERWQRELDSLDLFQRQQLLHNEQQRLAQQPSYLNSIAAPTPRTDSALQAVSFSSLPSFLAPSSDDTQLPPDPPSDGGGEPGSGGGGEQENDATWLIAVVLTTALLLTIASLIRSCCQITGGLPSIFRGRNNQQAGVGSSGAHGHNGSGHGHGPNNNGSSRRPGSGPVQVPGEDEPDPYLPVNEDDERWALLTDAQRQAYDSARAFQVAHPPLSVPTDISLSQYLSIQEKGVSAWEFEESSYDNYRVQVHDRTELLFPRMVNQDQQQFEASVQTNLPMPKQQEVYYWEVKMFEKHPDTVVAVGVSTKPYPHSRMPGWNRHSVAYFSLAGQKFYNSPFSGMPYGPIYYEGDVIGCGYRPRTGTIFFTRNGKRLEDAYTGLRFNLFPTVGASGPCALHVNFGQSGFVFVEANVKKWGLAPANGSLAPPPAYGSEMGSILLEAGSTAATTRAPALPMRRPKLQSAQSKARIEAAGVLVQIDEDEGTGESGSDYNGGIAFNVKRASVTRQHISLANMSMPSHSTHGPPPHYSSLDGTAEGSSAGNERHNSTESDDETTALIAETISRPVGERGRAGRSRSGTTTSVASASGNRR</sequence>
<proteinExistence type="predicted"/>
<dbReference type="Proteomes" id="UP000726737">
    <property type="component" value="Unassembled WGS sequence"/>
</dbReference>
<dbReference type="GO" id="GO:0016020">
    <property type="term" value="C:membrane"/>
    <property type="evidence" value="ECO:0007669"/>
    <property type="project" value="UniProtKB-SubCell"/>
</dbReference>
<keyword evidence="4" id="KW-0472">Membrane</keyword>
<evidence type="ECO:0000313" key="8">
    <source>
        <dbReference type="Proteomes" id="UP000726737"/>
    </source>
</evidence>
<feature type="region of interest" description="Disordered" evidence="5">
    <location>
        <begin position="177"/>
        <end position="228"/>
    </location>
</feature>
<evidence type="ECO:0000313" key="7">
    <source>
        <dbReference type="EMBL" id="KAG0256554.1"/>
    </source>
</evidence>
<feature type="region of interest" description="Disordered" evidence="5">
    <location>
        <begin position="1"/>
        <end position="49"/>
    </location>
</feature>
<dbReference type="InterPro" id="IPR050618">
    <property type="entry name" value="Ubq-SigPath_Reg"/>
</dbReference>
<dbReference type="PANTHER" id="PTHR12864">
    <property type="entry name" value="RAN BINDING PROTEIN 9-RELATED"/>
    <property type="match status" value="1"/>
</dbReference>
<dbReference type="SMART" id="SM00449">
    <property type="entry name" value="SPRY"/>
    <property type="match status" value="1"/>
</dbReference>
<reference evidence="7" key="1">
    <citation type="journal article" date="2020" name="Fungal Divers.">
        <title>Resolving the Mortierellaceae phylogeny through synthesis of multi-gene phylogenetics and phylogenomics.</title>
        <authorList>
            <person name="Vandepol N."/>
            <person name="Liber J."/>
            <person name="Desiro A."/>
            <person name="Na H."/>
            <person name="Kennedy M."/>
            <person name="Barry K."/>
            <person name="Grigoriev I.V."/>
            <person name="Miller A.N."/>
            <person name="O'Donnell K."/>
            <person name="Stajich J.E."/>
            <person name="Bonito G."/>
        </authorList>
    </citation>
    <scope>NUCLEOTIDE SEQUENCE</scope>
    <source>
        <strain evidence="7">KOD948</strain>
    </source>
</reference>
<evidence type="ECO:0000256" key="1">
    <source>
        <dbReference type="ARBA" id="ARBA00004167"/>
    </source>
</evidence>
<dbReference type="EMBL" id="JAAAJA010000292">
    <property type="protein sequence ID" value="KAG0256554.1"/>
    <property type="molecule type" value="Genomic_DNA"/>
</dbReference>
<dbReference type="PROSITE" id="PS50188">
    <property type="entry name" value="B302_SPRY"/>
    <property type="match status" value="1"/>
</dbReference>
<keyword evidence="3" id="KW-1133">Transmembrane helix</keyword>
<feature type="region of interest" description="Disordered" evidence="5">
    <location>
        <begin position="559"/>
        <end position="636"/>
    </location>
</feature>
<dbReference type="AlphaFoldDB" id="A0A9P6PZQ6"/>
<evidence type="ECO:0000256" key="5">
    <source>
        <dbReference type="SAM" id="MobiDB-lite"/>
    </source>
</evidence>
<feature type="compositionally biased region" description="Acidic residues" evidence="5">
    <location>
        <begin position="218"/>
        <end position="228"/>
    </location>
</feature>
<dbReference type="InterPro" id="IPR001870">
    <property type="entry name" value="B30.2/SPRY"/>
</dbReference>
<keyword evidence="8" id="KW-1185">Reference proteome</keyword>
<name>A0A9P6PZQ6_9FUNG</name>
<dbReference type="SUPFAM" id="SSF49899">
    <property type="entry name" value="Concanavalin A-like lectins/glucanases"/>
    <property type="match status" value="1"/>
</dbReference>
<keyword evidence="2" id="KW-0812">Transmembrane</keyword>
<evidence type="ECO:0000256" key="2">
    <source>
        <dbReference type="ARBA" id="ARBA00022692"/>
    </source>
</evidence>
<feature type="compositionally biased region" description="Low complexity" evidence="5">
    <location>
        <begin position="620"/>
        <end position="636"/>
    </location>
</feature>
<dbReference type="Pfam" id="PF00622">
    <property type="entry name" value="SPRY"/>
    <property type="match status" value="1"/>
</dbReference>
<feature type="compositionally biased region" description="Gly residues" evidence="5">
    <location>
        <begin position="122"/>
        <end position="134"/>
    </location>
</feature>
<comment type="subcellular location">
    <subcellularLocation>
        <location evidence="1">Membrane</location>
        <topology evidence="1">Single-pass membrane protein</topology>
    </subcellularLocation>
</comment>
<dbReference type="InterPro" id="IPR003877">
    <property type="entry name" value="SPRY_dom"/>
</dbReference>
<organism evidence="7 8">
    <name type="scientific">Mortierella polycephala</name>
    <dbReference type="NCBI Taxonomy" id="41804"/>
    <lineage>
        <taxon>Eukaryota</taxon>
        <taxon>Fungi</taxon>
        <taxon>Fungi incertae sedis</taxon>
        <taxon>Mucoromycota</taxon>
        <taxon>Mortierellomycotina</taxon>
        <taxon>Mortierellomycetes</taxon>
        <taxon>Mortierellales</taxon>
        <taxon>Mortierellaceae</taxon>
        <taxon>Mortierella</taxon>
    </lineage>
</organism>
<feature type="compositionally biased region" description="Basic and acidic residues" evidence="5">
    <location>
        <begin position="37"/>
        <end position="49"/>
    </location>
</feature>
<evidence type="ECO:0000256" key="3">
    <source>
        <dbReference type="ARBA" id="ARBA00022989"/>
    </source>
</evidence>
<feature type="region of interest" description="Disordered" evidence="5">
    <location>
        <begin position="105"/>
        <end position="136"/>
    </location>
</feature>
<dbReference type="CDD" id="cd12910">
    <property type="entry name" value="SPRY_SSH4_like"/>
    <property type="match status" value="1"/>
</dbReference>
<protein>
    <submittedName>
        <fullName evidence="7">Rsp5p-dependent ubiquitination, sorting of cargo proteins at the multivesicular body</fullName>
    </submittedName>
</protein>
<feature type="compositionally biased region" description="Gly residues" evidence="5">
    <location>
        <begin position="184"/>
        <end position="198"/>
    </location>
</feature>
<accession>A0A9P6PZQ6</accession>
<evidence type="ECO:0000256" key="4">
    <source>
        <dbReference type="ARBA" id="ARBA00023136"/>
    </source>
</evidence>
<dbReference type="InterPro" id="IPR013320">
    <property type="entry name" value="ConA-like_dom_sf"/>
</dbReference>
<feature type="domain" description="B30.2/SPRY" evidence="6">
    <location>
        <begin position="253"/>
        <end position="450"/>
    </location>
</feature>
<gene>
    <name evidence="7" type="primary">SSH4_2</name>
    <name evidence="7" type="ORF">BG011_004444</name>
</gene>
<dbReference type="Gene3D" id="2.60.120.920">
    <property type="match status" value="1"/>
</dbReference>
<dbReference type="InterPro" id="IPR043136">
    <property type="entry name" value="B30.2/SPRY_sf"/>
</dbReference>
<evidence type="ECO:0000259" key="6">
    <source>
        <dbReference type="PROSITE" id="PS50188"/>
    </source>
</evidence>